<dbReference type="AlphaFoldDB" id="A0A7X6RSL4"/>
<dbReference type="Proteomes" id="UP000553209">
    <property type="component" value="Unassembled WGS sequence"/>
</dbReference>
<sequence>MTSTAWTFPIPGNRVQGFRDLLATLNRDHLPGLDTRAREVGYHRERMWLQPDDDGSAEFIVYLEFDEGVDLAAFSERLPAYESEFTRWWTPRFASFGLPRSFGEPLLSWDARTGSSAGHNDRKPS</sequence>
<keyword evidence="2" id="KW-1185">Reference proteome</keyword>
<comment type="caution">
    <text evidence="1">The sequence shown here is derived from an EMBL/GenBank/DDBJ whole genome shotgun (WGS) entry which is preliminary data.</text>
</comment>
<dbReference type="RefSeq" id="WP_061079174.1">
    <property type="nucleotide sequence ID" value="NZ_JAAXPG010000024.1"/>
</dbReference>
<organism evidence="1 2">
    <name type="scientific">Nocardiopsis alborubida</name>
    <dbReference type="NCBI Taxonomy" id="146802"/>
    <lineage>
        <taxon>Bacteria</taxon>
        <taxon>Bacillati</taxon>
        <taxon>Actinomycetota</taxon>
        <taxon>Actinomycetes</taxon>
        <taxon>Streptosporangiales</taxon>
        <taxon>Nocardiopsidaceae</taxon>
        <taxon>Nocardiopsis</taxon>
    </lineage>
</organism>
<evidence type="ECO:0000313" key="1">
    <source>
        <dbReference type="EMBL" id="NKZ00448.1"/>
    </source>
</evidence>
<gene>
    <name evidence="1" type="ORF">HGB44_22660</name>
</gene>
<dbReference type="EMBL" id="JAAXPG010000024">
    <property type="protein sequence ID" value="NKZ00448.1"/>
    <property type="molecule type" value="Genomic_DNA"/>
</dbReference>
<protein>
    <submittedName>
        <fullName evidence="1">Uncharacterized protein</fullName>
    </submittedName>
</protein>
<evidence type="ECO:0000313" key="2">
    <source>
        <dbReference type="Proteomes" id="UP000553209"/>
    </source>
</evidence>
<proteinExistence type="predicted"/>
<accession>A0A7X6RSL4</accession>
<name>A0A7X6RSL4_9ACTN</name>
<reference evidence="1 2" key="1">
    <citation type="submission" date="2020-04" db="EMBL/GenBank/DDBJ databases">
        <title>MicrobeNet Type strains.</title>
        <authorList>
            <person name="Nicholson A.C."/>
        </authorList>
    </citation>
    <scope>NUCLEOTIDE SEQUENCE [LARGE SCALE GENOMIC DNA]</scope>
    <source>
        <strain evidence="1 2">ATCC 23612</strain>
    </source>
</reference>